<keyword evidence="8" id="KW-0143">Chaperone</keyword>
<dbReference type="InterPro" id="IPR013785">
    <property type="entry name" value="Aldolase_TIM"/>
</dbReference>
<evidence type="ECO:0000313" key="13">
    <source>
        <dbReference type="EnsemblMetazoa" id="ISCW020759-PA"/>
    </source>
</evidence>
<evidence type="ECO:0000256" key="8">
    <source>
        <dbReference type="ARBA" id="ARBA00023186"/>
    </source>
</evidence>
<keyword evidence="7" id="KW-0411">Iron-sulfur</keyword>
<dbReference type="Gene3D" id="3.20.20.70">
    <property type="entry name" value="Aldolase class I"/>
    <property type="match status" value="1"/>
</dbReference>
<dbReference type="PANTHER" id="PTHR13932:SF5">
    <property type="entry name" value="RADICAL S-ADENOSYL METHIONINE DOMAIN-CONTAINING PROTEIN 1, MITOCHONDRIAL"/>
    <property type="match status" value="1"/>
</dbReference>
<dbReference type="Pfam" id="PF04055">
    <property type="entry name" value="Radical_SAM"/>
    <property type="match status" value="1"/>
</dbReference>
<reference evidence="13" key="2">
    <citation type="submission" date="2020-05" db="UniProtKB">
        <authorList>
            <consortium name="EnsemblMetazoa"/>
        </authorList>
    </citation>
    <scope>IDENTIFICATION</scope>
    <source>
        <strain evidence="13">wikel</strain>
    </source>
</reference>
<keyword evidence="6" id="KW-0408">Iron</keyword>
<dbReference type="HOGENOM" id="CLU_027579_0_1_1"/>
<dbReference type="EMBL" id="ABJB010738859">
    <property type="status" value="NOT_ANNOTATED_CDS"/>
    <property type="molecule type" value="Genomic_DNA"/>
</dbReference>
<keyword evidence="4" id="KW-0949">S-adenosyl-L-methionine</keyword>
<keyword evidence="5" id="KW-0479">Metal-binding</keyword>
<dbReference type="CDD" id="cd01335">
    <property type="entry name" value="Radical_SAM"/>
    <property type="match status" value="1"/>
</dbReference>
<evidence type="ECO:0000256" key="10">
    <source>
        <dbReference type="ARBA" id="ARBA00045130"/>
    </source>
</evidence>
<dbReference type="SFLD" id="SFLDG01065">
    <property type="entry name" value="anaerobic_coproporphyrinogen-I"/>
    <property type="match status" value="2"/>
</dbReference>
<name>B7PXP0_IXOSC</name>
<dbReference type="PaxDb" id="6945-B7PXP0"/>
<reference evidence="12 14" key="1">
    <citation type="submission" date="2008-03" db="EMBL/GenBank/DDBJ databases">
        <title>Annotation of Ixodes scapularis.</title>
        <authorList>
            <consortium name="Ixodes scapularis Genome Project Consortium"/>
            <person name="Caler E."/>
            <person name="Hannick L.I."/>
            <person name="Bidwell S."/>
            <person name="Joardar V."/>
            <person name="Thiagarajan M."/>
            <person name="Amedeo P."/>
            <person name="Galinsky K.J."/>
            <person name="Schobel S."/>
            <person name="Inman J."/>
            <person name="Hostetler J."/>
            <person name="Miller J."/>
            <person name="Hammond M."/>
            <person name="Megy K."/>
            <person name="Lawson D."/>
            <person name="Kodira C."/>
            <person name="Sutton G."/>
            <person name="Meyer J."/>
            <person name="Hill C.A."/>
            <person name="Birren B."/>
            <person name="Nene V."/>
            <person name="Collins F."/>
            <person name="Alarcon-Chaidez F."/>
            <person name="Wikel S."/>
            <person name="Strausberg R."/>
        </authorList>
    </citation>
    <scope>NUCLEOTIDE SEQUENCE [LARGE SCALE GENOMIC DNA]</scope>
    <source>
        <strain evidence="14">Wikel</strain>
        <strain evidence="12">Wikel colony</strain>
    </source>
</reference>
<dbReference type="PROSITE" id="PS51918">
    <property type="entry name" value="RADICAL_SAM"/>
    <property type="match status" value="1"/>
</dbReference>
<feature type="domain" description="Radical SAM core" evidence="11">
    <location>
        <begin position="16"/>
        <end position="251"/>
    </location>
</feature>
<dbReference type="PANTHER" id="PTHR13932">
    <property type="entry name" value="COPROPORPHYRINIGEN III OXIDASE"/>
    <property type="match status" value="1"/>
</dbReference>
<dbReference type="GO" id="GO:0006779">
    <property type="term" value="P:porphyrin-containing compound biosynthetic process"/>
    <property type="evidence" value="ECO:0000318"/>
    <property type="project" value="GO_Central"/>
</dbReference>
<dbReference type="STRING" id="6945.B7PXP0"/>
<dbReference type="OrthoDB" id="6490882at2759"/>
<dbReference type="NCBIfam" id="NF005133">
    <property type="entry name" value="PRK06582.1"/>
    <property type="match status" value="1"/>
</dbReference>
<dbReference type="InterPro" id="IPR034505">
    <property type="entry name" value="Coproporphyrinogen-III_oxidase"/>
</dbReference>
<dbReference type="VEuPathDB" id="VectorBase:ISCW020759"/>
<evidence type="ECO:0000256" key="2">
    <source>
        <dbReference type="ARBA" id="ARBA00014678"/>
    </source>
</evidence>
<evidence type="ECO:0000256" key="9">
    <source>
        <dbReference type="ARBA" id="ARBA00033094"/>
    </source>
</evidence>
<dbReference type="AlphaFoldDB" id="B7PXP0"/>
<dbReference type="NCBIfam" id="TIGR00539">
    <property type="entry name" value="hemN_rel"/>
    <property type="match status" value="1"/>
</dbReference>
<keyword evidence="14" id="KW-1185">Reference proteome</keyword>
<dbReference type="InterPro" id="IPR007197">
    <property type="entry name" value="rSAM"/>
</dbReference>
<evidence type="ECO:0000256" key="3">
    <source>
        <dbReference type="ARBA" id="ARBA00022617"/>
    </source>
</evidence>
<gene>
    <name evidence="12" type="ORF">IscW_ISCW020759</name>
</gene>
<dbReference type="SFLD" id="SFLDS00029">
    <property type="entry name" value="Radical_SAM"/>
    <property type="match status" value="2"/>
</dbReference>
<dbReference type="VEuPathDB" id="VectorBase:ISCP_027764"/>
<comment type="function">
    <text evidence="10">May be a heme chaperone, appears to bind heme. Homologous bacterial proteins do not have oxygen-independent coproporphyrinogen-III oxidase activity. Binds 1 [4Fe-4S] cluster. The cluster is coordinated with 3 cysteines and an exchangeable S-adenosyl-L-methionine.</text>
</comment>
<keyword evidence="12" id="KW-0560">Oxidoreductase</keyword>
<evidence type="ECO:0000313" key="14">
    <source>
        <dbReference type="Proteomes" id="UP000001555"/>
    </source>
</evidence>
<dbReference type="Proteomes" id="UP000001555">
    <property type="component" value="Unassembled WGS sequence"/>
</dbReference>
<dbReference type="InterPro" id="IPR058240">
    <property type="entry name" value="rSAM_sf"/>
</dbReference>
<dbReference type="InterPro" id="IPR006638">
    <property type="entry name" value="Elp3/MiaA/NifB-like_rSAM"/>
</dbReference>
<dbReference type="GO" id="GO:0005737">
    <property type="term" value="C:cytoplasm"/>
    <property type="evidence" value="ECO:0000318"/>
    <property type="project" value="GO_Central"/>
</dbReference>
<dbReference type="Gene3D" id="3.30.750.200">
    <property type="match status" value="1"/>
</dbReference>
<evidence type="ECO:0000256" key="5">
    <source>
        <dbReference type="ARBA" id="ARBA00022723"/>
    </source>
</evidence>
<dbReference type="EnsemblMetazoa" id="ISCW020759-RA">
    <property type="protein sequence ID" value="ISCW020759-PA"/>
    <property type="gene ID" value="ISCW020759"/>
</dbReference>
<dbReference type="GO" id="GO:0046872">
    <property type="term" value="F:metal ion binding"/>
    <property type="evidence" value="ECO:0007669"/>
    <property type="project" value="UniProtKB-KW"/>
</dbReference>
<evidence type="ECO:0000259" key="11">
    <source>
        <dbReference type="PROSITE" id="PS51918"/>
    </source>
</evidence>
<dbReference type="VEuPathDB" id="VectorBase:ISCI006377"/>
<evidence type="ECO:0000256" key="1">
    <source>
        <dbReference type="ARBA" id="ARBA00006100"/>
    </source>
</evidence>
<sequence>LEMSTKPKLALAKIQNMRVMANDLSIYIHWPFCLSKCPYCDFNSHVAGNIDHNQWLKSYETEIEYFKAIIQNKYIKSIFFGGGTPSLMNPVIVEGIINKISNLAIIDNQTEITIETNPTSFETEKFKAFKSAGINRVSIGVQSLKEDDLKKLGRTHDALQAIKTVEAANTIFPRVSFDLIYARSGQKLKDWQEELKQAMQFANGHISLYQLTIEKGTPFYKLFKEGNLILPHSDEAAEMYEWTNHYLESKKYFRYEISNYAQVEHECLHNLAYWNYNNYLGIGPGAHSRIIDASSSVLAIMMWHKPEKWLDSVNTKNVGIQTNTKLTHQEIIEEMLMMGLRLSKGINISTLEQKLNTKLENILDMNNLKHYQSQDLIKLDKNIYLTDKGLMLHSYIVPRLII</sequence>
<keyword evidence="3" id="KW-0349">Heme</keyword>
<feature type="non-terminal residue" evidence="12">
    <location>
        <position position="1"/>
    </location>
</feature>
<evidence type="ECO:0000256" key="6">
    <source>
        <dbReference type="ARBA" id="ARBA00023004"/>
    </source>
</evidence>
<organism>
    <name type="scientific">Ixodes scapularis</name>
    <name type="common">Black-legged tick</name>
    <name type="synonym">Deer tick</name>
    <dbReference type="NCBI Taxonomy" id="6945"/>
    <lineage>
        <taxon>Eukaryota</taxon>
        <taxon>Metazoa</taxon>
        <taxon>Ecdysozoa</taxon>
        <taxon>Arthropoda</taxon>
        <taxon>Chelicerata</taxon>
        <taxon>Arachnida</taxon>
        <taxon>Acari</taxon>
        <taxon>Parasitiformes</taxon>
        <taxon>Ixodida</taxon>
        <taxon>Ixodoidea</taxon>
        <taxon>Ixodidae</taxon>
        <taxon>Ixodinae</taxon>
        <taxon>Ixodes</taxon>
    </lineage>
</organism>
<dbReference type="GO" id="GO:0051539">
    <property type="term" value="F:4 iron, 4 sulfur cluster binding"/>
    <property type="evidence" value="ECO:0000318"/>
    <property type="project" value="GO_Central"/>
</dbReference>
<dbReference type="SMART" id="SM00729">
    <property type="entry name" value="Elp3"/>
    <property type="match status" value="1"/>
</dbReference>
<proteinExistence type="inferred from homology"/>
<dbReference type="SFLD" id="SFLDF00562">
    <property type="entry name" value="HemN-like__clustered_with_heat"/>
    <property type="match status" value="1"/>
</dbReference>
<dbReference type="InterPro" id="IPR010723">
    <property type="entry name" value="HemN_C"/>
</dbReference>
<dbReference type="InterPro" id="IPR004559">
    <property type="entry name" value="HemW-like"/>
</dbReference>
<dbReference type="SUPFAM" id="SSF102114">
    <property type="entry name" value="Radical SAM enzymes"/>
    <property type="match status" value="1"/>
</dbReference>
<evidence type="ECO:0000256" key="7">
    <source>
        <dbReference type="ARBA" id="ARBA00023014"/>
    </source>
</evidence>
<comment type="similarity">
    <text evidence="1">Belongs to the anaerobic coproporphyrinogen-III oxidase family. HemW subfamily.</text>
</comment>
<dbReference type="SFLD" id="SFLDF00288">
    <property type="entry name" value="HemN-like__clustered_with_nucl"/>
    <property type="match status" value="1"/>
</dbReference>
<dbReference type="GO" id="GO:0004109">
    <property type="term" value="F:coproporphyrinogen oxidase activity"/>
    <property type="evidence" value="ECO:0007669"/>
    <property type="project" value="InterPro"/>
</dbReference>
<evidence type="ECO:0000313" key="12">
    <source>
        <dbReference type="EMBL" id="EEC11362.1"/>
    </source>
</evidence>
<evidence type="ECO:0000256" key="4">
    <source>
        <dbReference type="ARBA" id="ARBA00022691"/>
    </source>
</evidence>
<protein>
    <recommendedName>
        <fullName evidence="2">Radical S-adenosyl methionine domain-containing protein 1, mitochondrial</fullName>
    </recommendedName>
    <alternativeName>
        <fullName evidence="9">Putative heme chaperone</fullName>
    </alternativeName>
</protein>
<dbReference type="Pfam" id="PF06969">
    <property type="entry name" value="HemN_C"/>
    <property type="match status" value="1"/>
</dbReference>
<dbReference type="EMBL" id="DS815805">
    <property type="protein sequence ID" value="EEC11362.1"/>
    <property type="molecule type" value="Genomic_DNA"/>
</dbReference>
<accession>B7PXP0</accession>